<dbReference type="Pfam" id="PF13503">
    <property type="entry name" value="DUF4123"/>
    <property type="match status" value="1"/>
</dbReference>
<comment type="caution">
    <text evidence="2">The sequence shown here is derived from an EMBL/GenBank/DDBJ whole genome shotgun (WGS) entry which is preliminary data.</text>
</comment>
<dbReference type="InterPro" id="IPR025391">
    <property type="entry name" value="DUF4123"/>
</dbReference>
<accession>A0A7X4RVV4</accession>
<reference evidence="2 3" key="1">
    <citation type="submission" date="2019-10" db="EMBL/GenBank/DDBJ databases">
        <title>Vibrio sp. nov. isolated from a shrimp pond.</title>
        <authorList>
            <person name="Gomez-Gil B."/>
            <person name="Enciso-Ibarra J."/>
            <person name="Enciso-Ibarra K."/>
            <person name="Bolan-Mejia C."/>
        </authorList>
    </citation>
    <scope>NUCLEOTIDE SEQUENCE [LARGE SCALE GENOMIC DNA]</scope>
    <source>
        <strain evidence="2 3">CAIM 722</strain>
    </source>
</reference>
<keyword evidence="3" id="KW-1185">Reference proteome</keyword>
<gene>
    <name evidence="2" type="ORF">F9817_16105</name>
</gene>
<evidence type="ECO:0000313" key="2">
    <source>
        <dbReference type="EMBL" id="MZI94705.1"/>
    </source>
</evidence>
<dbReference type="AlphaFoldDB" id="A0A7X4RVV4"/>
<dbReference type="Proteomes" id="UP000462621">
    <property type="component" value="Unassembled WGS sequence"/>
</dbReference>
<sequence>MNEHLNGTALVAMGDWEKDLQQPGWFIIADAAINSNVRSLVADDRVMEQRLYWGQMGEQHASISPYLLPMPEWQWLSDNITSIPHWGVAVQLHESFHSYELDEQIRLVMLHFRAWTLAELPNQDTIILRLTDWDIFNVLWNATPNERLPDLQGPLKTIGYWSTGDDNAMVRHCDFPLSSTPMVMPNRLDDTQYQALSWWNERKIFQQYQDHLFQQHKITHDWDQDAWQTFIQTHVEQARQLGFQQQAEVATFLSLTVLLGDTFYLAPWAQPILQSPQFVGNESRMDRLVAEAVNHIDEESTPS</sequence>
<proteinExistence type="predicted"/>
<protein>
    <submittedName>
        <fullName evidence="2">DUF4123 domain-containing protein</fullName>
    </submittedName>
</protein>
<dbReference type="RefSeq" id="WP_161157184.1">
    <property type="nucleotide sequence ID" value="NZ_WEKT01000035.1"/>
</dbReference>
<evidence type="ECO:0000313" key="3">
    <source>
        <dbReference type="Proteomes" id="UP000462621"/>
    </source>
</evidence>
<evidence type="ECO:0000259" key="1">
    <source>
        <dbReference type="Pfam" id="PF13503"/>
    </source>
</evidence>
<organism evidence="2 3">
    <name type="scientific">Vibrio eleionomae</name>
    <dbReference type="NCBI Taxonomy" id="2653505"/>
    <lineage>
        <taxon>Bacteria</taxon>
        <taxon>Pseudomonadati</taxon>
        <taxon>Pseudomonadota</taxon>
        <taxon>Gammaproteobacteria</taxon>
        <taxon>Vibrionales</taxon>
        <taxon>Vibrionaceae</taxon>
        <taxon>Vibrio</taxon>
    </lineage>
</organism>
<dbReference type="EMBL" id="WEKT01000035">
    <property type="protein sequence ID" value="MZI94705.1"/>
    <property type="molecule type" value="Genomic_DNA"/>
</dbReference>
<name>A0A7X4RVV4_9VIBR</name>
<feature type="domain" description="DUF4123" evidence="1">
    <location>
        <begin position="25"/>
        <end position="146"/>
    </location>
</feature>